<protein>
    <submittedName>
        <fullName evidence="1">Uncharacterized protein</fullName>
    </submittedName>
</protein>
<accession>F5RBQ9</accession>
<keyword evidence="2" id="KW-1185">Reference proteome</keyword>
<sequence>MNLAYQLRMHLAAHMRQWPRADREQVRRDIERRLRAGESWLWPEPVQMEMFA</sequence>
<comment type="caution">
    <text evidence="1">The sequence shown here is derived from an EMBL/GenBank/DDBJ whole genome shotgun (WGS) entry which is preliminary data.</text>
</comment>
<proteinExistence type="predicted"/>
<organism evidence="1 2">
    <name type="scientific">Methyloversatilis universalis (strain ATCC BAA-1314 / DSM 25237 / JCM 13912 / CCUG 52030 / FAM5)</name>
    <dbReference type="NCBI Taxonomy" id="1000565"/>
    <lineage>
        <taxon>Bacteria</taxon>
        <taxon>Pseudomonadati</taxon>
        <taxon>Pseudomonadota</taxon>
        <taxon>Betaproteobacteria</taxon>
        <taxon>Nitrosomonadales</taxon>
        <taxon>Sterolibacteriaceae</taxon>
        <taxon>Methyloversatilis</taxon>
    </lineage>
</organism>
<dbReference type="Proteomes" id="UP000005019">
    <property type="component" value="Unassembled WGS sequence"/>
</dbReference>
<dbReference type="AlphaFoldDB" id="F5RBQ9"/>
<evidence type="ECO:0000313" key="2">
    <source>
        <dbReference type="Proteomes" id="UP000005019"/>
    </source>
</evidence>
<dbReference type="EMBL" id="AFHG01000044">
    <property type="protein sequence ID" value="EGK71926.1"/>
    <property type="molecule type" value="Genomic_DNA"/>
</dbReference>
<name>F5RBQ9_METUF</name>
<evidence type="ECO:0000313" key="1">
    <source>
        <dbReference type="EMBL" id="EGK71926.1"/>
    </source>
</evidence>
<reference evidence="1 2" key="1">
    <citation type="journal article" date="2011" name="J. Bacteriol.">
        <title>Genome sequence of Methyloversatilis universalis FAM5T, a methylotrophic representative of the order Rhodocyclales.</title>
        <authorList>
            <person name="Kittichotirat W."/>
            <person name="Good N.M."/>
            <person name="Hall R."/>
            <person name="Bringel F."/>
            <person name="Lajus A."/>
            <person name="Medigue C."/>
            <person name="Smalley N.E."/>
            <person name="Beck D."/>
            <person name="Bumgarner R."/>
            <person name="Vuilleumier S."/>
            <person name="Kalyuzhnaya M.G."/>
        </authorList>
    </citation>
    <scope>NUCLEOTIDE SEQUENCE [LARGE SCALE GENOMIC DNA]</scope>
    <source>
        <strain evidence="2">ATCC BAA-1314 / JCM 13912 / FAM5</strain>
    </source>
</reference>
<dbReference type="RefSeq" id="WP_008060732.1">
    <property type="nucleotide sequence ID" value="NZ_AFHG01000044.1"/>
</dbReference>
<dbReference type="STRING" id="1000565.METUNv1_01704"/>
<gene>
    <name evidence="1" type="ORF">METUNv1_01704</name>
</gene>